<dbReference type="InterPro" id="IPR009057">
    <property type="entry name" value="Homeodomain-like_sf"/>
</dbReference>
<evidence type="ECO:0000259" key="3">
    <source>
        <dbReference type="PROSITE" id="PS01124"/>
    </source>
</evidence>
<dbReference type="EMBL" id="QVLU01000008">
    <property type="protein sequence ID" value="RGE72028.1"/>
    <property type="molecule type" value="Genomic_DNA"/>
</dbReference>
<sequence>MPENCSIRQAAEACGFSNRAHFYRIFRQFVEHLPSMEAKAEHNL</sequence>
<comment type="caution">
    <text evidence="4">The sequence shown here is derived from an EMBL/GenBank/DDBJ whole genome shotgun (WGS) entry which is preliminary data.</text>
</comment>
<dbReference type="RefSeq" id="WP_117530811.1">
    <property type="nucleotide sequence ID" value="NZ_CALBAU010000294.1"/>
</dbReference>
<evidence type="ECO:0000256" key="2">
    <source>
        <dbReference type="ARBA" id="ARBA00023163"/>
    </source>
</evidence>
<dbReference type="OrthoDB" id="9809338at2"/>
<keyword evidence="1" id="KW-0805">Transcription regulation</keyword>
<dbReference type="Proteomes" id="UP000261166">
    <property type="component" value="Unassembled WGS sequence"/>
</dbReference>
<accession>A0A3E3IY70</accession>
<evidence type="ECO:0000313" key="4">
    <source>
        <dbReference type="EMBL" id="RGE72028.1"/>
    </source>
</evidence>
<evidence type="ECO:0000256" key="1">
    <source>
        <dbReference type="ARBA" id="ARBA00023015"/>
    </source>
</evidence>
<dbReference type="GO" id="GO:0003700">
    <property type="term" value="F:DNA-binding transcription factor activity"/>
    <property type="evidence" value="ECO:0007669"/>
    <property type="project" value="InterPro"/>
</dbReference>
<dbReference type="AlphaFoldDB" id="A0A3E3IY70"/>
<dbReference type="SUPFAM" id="SSF46689">
    <property type="entry name" value="Homeodomain-like"/>
    <property type="match status" value="1"/>
</dbReference>
<proteinExistence type="predicted"/>
<name>A0A3E3IY70_9FIRM</name>
<protein>
    <submittedName>
        <fullName evidence="4">AraC family transcriptional regulator</fullName>
    </submittedName>
</protein>
<dbReference type="InterPro" id="IPR018060">
    <property type="entry name" value="HTH_AraC"/>
</dbReference>
<dbReference type="PROSITE" id="PS01124">
    <property type="entry name" value="HTH_ARAC_FAMILY_2"/>
    <property type="match status" value="1"/>
</dbReference>
<feature type="domain" description="HTH araC/xylS-type" evidence="3">
    <location>
        <begin position="1"/>
        <end position="40"/>
    </location>
</feature>
<organism evidence="4 5">
    <name type="scientific">Eisenbergiella massiliensis</name>
    <dbReference type="NCBI Taxonomy" id="1720294"/>
    <lineage>
        <taxon>Bacteria</taxon>
        <taxon>Bacillati</taxon>
        <taxon>Bacillota</taxon>
        <taxon>Clostridia</taxon>
        <taxon>Lachnospirales</taxon>
        <taxon>Lachnospiraceae</taxon>
        <taxon>Eisenbergiella</taxon>
    </lineage>
</organism>
<dbReference type="Pfam" id="PF00165">
    <property type="entry name" value="HTH_AraC"/>
    <property type="match status" value="1"/>
</dbReference>
<dbReference type="GO" id="GO:0043565">
    <property type="term" value="F:sequence-specific DNA binding"/>
    <property type="evidence" value="ECO:0007669"/>
    <property type="project" value="InterPro"/>
</dbReference>
<keyword evidence="2" id="KW-0804">Transcription</keyword>
<gene>
    <name evidence="4" type="ORF">DWY69_10905</name>
</gene>
<dbReference type="Gene3D" id="1.10.10.60">
    <property type="entry name" value="Homeodomain-like"/>
    <property type="match status" value="1"/>
</dbReference>
<reference evidence="4 5" key="1">
    <citation type="submission" date="2018-08" db="EMBL/GenBank/DDBJ databases">
        <title>A genome reference for cultivated species of the human gut microbiota.</title>
        <authorList>
            <person name="Zou Y."/>
            <person name="Xue W."/>
            <person name="Luo G."/>
        </authorList>
    </citation>
    <scope>NUCLEOTIDE SEQUENCE [LARGE SCALE GENOMIC DNA]</scope>
    <source>
        <strain evidence="4 5">AF26-4BH</strain>
    </source>
</reference>
<evidence type="ECO:0000313" key="5">
    <source>
        <dbReference type="Proteomes" id="UP000261166"/>
    </source>
</evidence>